<evidence type="ECO:0000313" key="2">
    <source>
        <dbReference type="EMBL" id="TWI22873.1"/>
    </source>
</evidence>
<organism evidence="2 3">
    <name type="scientific">Mesorhizobium tianshanense</name>
    <dbReference type="NCBI Taxonomy" id="39844"/>
    <lineage>
        <taxon>Bacteria</taxon>
        <taxon>Pseudomonadati</taxon>
        <taxon>Pseudomonadota</taxon>
        <taxon>Alphaproteobacteria</taxon>
        <taxon>Hyphomicrobiales</taxon>
        <taxon>Phyllobacteriaceae</taxon>
        <taxon>Mesorhizobium</taxon>
    </lineage>
</organism>
<sequence length="389" mass="42474">MAKALSHHELSKLIGSIYDCALDPERWEDALAGIRDALNAQTAVLHLDDLSHDRLLIYRTVGIEPYWLEQQAKYIPEIHARLVEDLSTWPSLEMPHVVSRHVPQSYLEASRYFQECLKPQGLIDVMSFFLIHTPTRLAGFAVARHERQGIITEREIKLGGLLLPHVRRSVMISNMLDISTIERTRMAEALDALTCAVVLTNERGAILHANRSATQMLRSGGPIHDAHGILQANIPSASKELHTAIMIAAQDEASIGKTGLAVRLSESDLLPEPDLPPVFARVLPMAGGDLRAGMEPAAVAAVFIGNAPDEHDAADMLATAFGLTLAETRVLASLLAGHTMAETAASLHIANTTTKTHLDNIFQKTSVSRQADLMRLVMRIVPPTGQPAP</sequence>
<dbReference type="InterPro" id="IPR016032">
    <property type="entry name" value="Sig_transdc_resp-reg_C-effctor"/>
</dbReference>
<evidence type="ECO:0000259" key="1">
    <source>
        <dbReference type="SMART" id="SM00421"/>
    </source>
</evidence>
<dbReference type="Pfam" id="PF00196">
    <property type="entry name" value="GerE"/>
    <property type="match status" value="1"/>
</dbReference>
<keyword evidence="2" id="KW-0238">DNA-binding</keyword>
<comment type="caution">
    <text evidence="2">The sequence shown here is derived from an EMBL/GenBank/DDBJ whole genome shotgun (WGS) entry which is preliminary data.</text>
</comment>
<accession>A0A562MSH7</accession>
<reference evidence="2 3" key="1">
    <citation type="journal article" date="2015" name="Stand. Genomic Sci.">
        <title>Genomic Encyclopedia of Bacterial and Archaeal Type Strains, Phase III: the genomes of soil and plant-associated and newly described type strains.</title>
        <authorList>
            <person name="Whitman W.B."/>
            <person name="Woyke T."/>
            <person name="Klenk H.P."/>
            <person name="Zhou Y."/>
            <person name="Lilburn T.G."/>
            <person name="Beck B.J."/>
            <person name="De Vos P."/>
            <person name="Vandamme P."/>
            <person name="Eisen J.A."/>
            <person name="Garrity G."/>
            <person name="Hugenholtz P."/>
            <person name="Kyrpides N.C."/>
        </authorList>
    </citation>
    <scope>NUCLEOTIDE SEQUENCE [LARGE SCALE GENOMIC DNA]</scope>
    <source>
        <strain evidence="2 3">CGMCC 1.2546</strain>
    </source>
</reference>
<dbReference type="SMART" id="SM00421">
    <property type="entry name" value="HTH_LUXR"/>
    <property type="match status" value="1"/>
</dbReference>
<dbReference type="Proteomes" id="UP000317122">
    <property type="component" value="Unassembled WGS sequence"/>
</dbReference>
<dbReference type="OrthoDB" id="5497412at2"/>
<feature type="domain" description="HTH luxR-type" evidence="1">
    <location>
        <begin position="320"/>
        <end position="377"/>
    </location>
</feature>
<dbReference type="SUPFAM" id="SSF46894">
    <property type="entry name" value="C-terminal effector domain of the bipartite response regulators"/>
    <property type="match status" value="1"/>
</dbReference>
<protein>
    <submittedName>
        <fullName evidence="2">DNA-binding CsgD family transcriptional regulator</fullName>
    </submittedName>
</protein>
<dbReference type="AlphaFoldDB" id="A0A562MSH7"/>
<evidence type="ECO:0000313" key="3">
    <source>
        <dbReference type="Proteomes" id="UP000317122"/>
    </source>
</evidence>
<dbReference type="EMBL" id="VLKT01000062">
    <property type="protein sequence ID" value="TWI22873.1"/>
    <property type="molecule type" value="Genomic_DNA"/>
</dbReference>
<name>A0A562MSH7_9HYPH</name>
<dbReference type="RefSeq" id="WP_145722497.1">
    <property type="nucleotide sequence ID" value="NZ_BSPF01000124.1"/>
</dbReference>
<dbReference type="GO" id="GO:0003677">
    <property type="term" value="F:DNA binding"/>
    <property type="evidence" value="ECO:0007669"/>
    <property type="project" value="UniProtKB-KW"/>
</dbReference>
<dbReference type="Gene3D" id="1.10.10.10">
    <property type="entry name" value="Winged helix-like DNA-binding domain superfamily/Winged helix DNA-binding domain"/>
    <property type="match status" value="1"/>
</dbReference>
<dbReference type="GO" id="GO:0006355">
    <property type="term" value="P:regulation of DNA-templated transcription"/>
    <property type="evidence" value="ECO:0007669"/>
    <property type="project" value="InterPro"/>
</dbReference>
<dbReference type="InterPro" id="IPR000792">
    <property type="entry name" value="Tscrpt_reg_LuxR_C"/>
</dbReference>
<keyword evidence="3" id="KW-1185">Reference proteome</keyword>
<proteinExistence type="predicted"/>
<dbReference type="InterPro" id="IPR036388">
    <property type="entry name" value="WH-like_DNA-bd_sf"/>
</dbReference>
<dbReference type="PRINTS" id="PR00038">
    <property type="entry name" value="HTHLUXR"/>
</dbReference>
<gene>
    <name evidence="2" type="ORF">IQ26_06548</name>
</gene>